<dbReference type="Proteomes" id="UP000818029">
    <property type="component" value="Chromosome A08"/>
</dbReference>
<sequence>MSHYVGGQVLSVKLPTSWKLAKLLDLSAVFHPQTDGQAKRVIQIPKDMLRGYVIEFRGCKEDYLLLAEFAYNNSYPSSIQFVAYEVLYGCRCRTPSCWTELDERCVLGPELISDTVGKVRLIWDRLKAASDRKKLYADLKHKEIEYSRVGLVAYQLELPSELDWIHDVFHVCILRRYRFAPAHIISIEEIEVRPDLTFKDEPIQILDCDMKVLRRRSVPLVKFFFEQSRRVGASLAYLDCVDIRFGD</sequence>
<dbReference type="SUPFAM" id="SSF53098">
    <property type="entry name" value="Ribonuclease H-like"/>
    <property type="match status" value="1"/>
</dbReference>
<dbReference type="RefSeq" id="XP_040931883.1">
    <property type="nucleotide sequence ID" value="XM_041075949.1"/>
</dbReference>
<gene>
    <name evidence="3" type="primary">LOC121205017</name>
</gene>
<evidence type="ECO:0000313" key="3">
    <source>
        <dbReference type="RefSeq" id="XP_040931883.1"/>
    </source>
</evidence>
<dbReference type="GeneID" id="121205017"/>
<dbReference type="InterPro" id="IPR036397">
    <property type="entry name" value="RNaseH_sf"/>
</dbReference>
<organism evidence="2 3">
    <name type="scientific">Gossypium hirsutum</name>
    <name type="common">Upland cotton</name>
    <name type="synonym">Gossypium mexicanum</name>
    <dbReference type="NCBI Taxonomy" id="3635"/>
    <lineage>
        <taxon>Eukaryota</taxon>
        <taxon>Viridiplantae</taxon>
        <taxon>Streptophyta</taxon>
        <taxon>Embryophyta</taxon>
        <taxon>Tracheophyta</taxon>
        <taxon>Spermatophyta</taxon>
        <taxon>Magnoliopsida</taxon>
        <taxon>eudicotyledons</taxon>
        <taxon>Gunneridae</taxon>
        <taxon>Pentapetalae</taxon>
        <taxon>rosids</taxon>
        <taxon>malvids</taxon>
        <taxon>Malvales</taxon>
        <taxon>Malvaceae</taxon>
        <taxon>Malvoideae</taxon>
        <taxon>Gossypium</taxon>
    </lineage>
</organism>
<name>A0ABM2YMX9_GOSHI</name>
<protein>
    <recommendedName>
        <fullName evidence="1">Tf2-1-like SH3-like domain-containing protein</fullName>
    </recommendedName>
</protein>
<dbReference type="InterPro" id="IPR056924">
    <property type="entry name" value="SH3_Tf2-1"/>
</dbReference>
<dbReference type="Pfam" id="PF24626">
    <property type="entry name" value="SH3_Tf2-1"/>
    <property type="match status" value="1"/>
</dbReference>
<keyword evidence="2" id="KW-1185">Reference proteome</keyword>
<dbReference type="InterPro" id="IPR012337">
    <property type="entry name" value="RNaseH-like_sf"/>
</dbReference>
<dbReference type="PANTHER" id="PTHR46148:SF44">
    <property type="entry name" value="GAG-POL POLYPROTEIN"/>
    <property type="match status" value="1"/>
</dbReference>
<evidence type="ECO:0000259" key="1">
    <source>
        <dbReference type="Pfam" id="PF24626"/>
    </source>
</evidence>
<reference evidence="2" key="1">
    <citation type="journal article" date="2020" name="Nat. Genet.">
        <title>Genomic diversifications of five Gossypium allopolyploid species and their impact on cotton improvement.</title>
        <authorList>
            <person name="Chen Z.J."/>
            <person name="Sreedasyam A."/>
            <person name="Ando A."/>
            <person name="Song Q."/>
            <person name="De Santiago L.M."/>
            <person name="Hulse-Kemp A.M."/>
            <person name="Ding M."/>
            <person name="Ye W."/>
            <person name="Kirkbride R.C."/>
            <person name="Jenkins J."/>
            <person name="Plott C."/>
            <person name="Lovell J."/>
            <person name="Lin Y.M."/>
            <person name="Vaughn R."/>
            <person name="Liu B."/>
            <person name="Simpson S."/>
            <person name="Scheffler B.E."/>
            <person name="Wen L."/>
            <person name="Saski C.A."/>
            <person name="Grover C.E."/>
            <person name="Hu G."/>
            <person name="Conover J.L."/>
            <person name="Carlson J.W."/>
            <person name="Shu S."/>
            <person name="Boston L.B."/>
            <person name="Williams M."/>
            <person name="Peterson D.G."/>
            <person name="McGee K."/>
            <person name="Jones D.C."/>
            <person name="Wendel J.F."/>
            <person name="Stelly D.M."/>
            <person name="Grimwood J."/>
            <person name="Schmutz J."/>
        </authorList>
    </citation>
    <scope>NUCLEOTIDE SEQUENCE [LARGE SCALE GENOMIC DNA]</scope>
    <source>
        <strain evidence="2">cv. TM-1</strain>
    </source>
</reference>
<reference evidence="3" key="2">
    <citation type="submission" date="2025-08" db="UniProtKB">
        <authorList>
            <consortium name="RefSeq"/>
        </authorList>
    </citation>
    <scope>IDENTIFICATION</scope>
</reference>
<proteinExistence type="predicted"/>
<accession>A0ABM2YMX9</accession>
<dbReference type="Gene3D" id="3.30.420.10">
    <property type="entry name" value="Ribonuclease H-like superfamily/Ribonuclease H"/>
    <property type="match status" value="1"/>
</dbReference>
<evidence type="ECO:0000313" key="2">
    <source>
        <dbReference type="Proteomes" id="UP000818029"/>
    </source>
</evidence>
<dbReference type="PANTHER" id="PTHR46148">
    <property type="entry name" value="CHROMO DOMAIN-CONTAINING PROTEIN"/>
    <property type="match status" value="1"/>
</dbReference>
<feature type="domain" description="Tf2-1-like SH3-like" evidence="1">
    <location>
        <begin position="147"/>
        <end position="178"/>
    </location>
</feature>